<proteinExistence type="inferred from homology"/>
<dbReference type="SMART" id="SM00854">
    <property type="entry name" value="PGA_cap"/>
    <property type="match status" value="1"/>
</dbReference>
<dbReference type="PANTHER" id="PTHR33393:SF11">
    <property type="entry name" value="POLYGLUTAMINE SYNTHESIS ACCESSORY PROTEIN RV0574C-RELATED"/>
    <property type="match status" value="1"/>
</dbReference>
<comment type="similarity">
    <text evidence="1">Belongs to the CapA family.</text>
</comment>
<dbReference type="InterPro" id="IPR019079">
    <property type="entry name" value="Capsule_synth_CapA"/>
</dbReference>
<evidence type="ECO:0000313" key="4">
    <source>
        <dbReference type="Proteomes" id="UP001185015"/>
    </source>
</evidence>
<sequence>MSDNDAVTLMAVGDVMLGDHPICIGHGVGSLIKEKGSEFIFENVSDILKKADITFGNLESVLSDVEIDLANIKSVQLRGSESSVDGLISAGFDVMSIANNHILEHGERSLIRTQELLSNSDIKTVGVSENKKRSRDLVILDRNGISFGFLAYCLVRDETSYCSVEDPQDIVSDIKKVKDDVDILIVSLHWGNEFVRKPSPDEFSLAHDIIDAGTDLILGHHPHVLQGVERYNNGVIVYSMGNFVFDMWQRKMRESMIFSCKFSKNGIVDFEIIPVFINDHYQPCPLYRKDKDTLLSKINNEFIECVSKDTYQEEVRNCRGQYRLALVKHLITNFYRYKFTYLCQILENFVKK</sequence>
<dbReference type="PANTHER" id="PTHR33393">
    <property type="entry name" value="POLYGLUTAMINE SYNTHESIS ACCESSORY PROTEIN RV0574C-RELATED"/>
    <property type="match status" value="1"/>
</dbReference>
<dbReference type="InterPro" id="IPR052169">
    <property type="entry name" value="CW_Biosynth-Accessory"/>
</dbReference>
<organism evidence="3 4">
    <name type="scientific">Methanococcoides alaskense</name>
    <dbReference type="NCBI Taxonomy" id="325778"/>
    <lineage>
        <taxon>Archaea</taxon>
        <taxon>Methanobacteriati</taxon>
        <taxon>Methanobacteriota</taxon>
        <taxon>Stenosarchaea group</taxon>
        <taxon>Methanomicrobia</taxon>
        <taxon>Methanosarcinales</taxon>
        <taxon>Methanosarcinaceae</taxon>
        <taxon>Methanococcoides</taxon>
    </lineage>
</organism>
<gene>
    <name evidence="3" type="ORF">J2750_000876</name>
</gene>
<feature type="domain" description="Capsule synthesis protein CapA" evidence="2">
    <location>
        <begin position="8"/>
        <end position="247"/>
    </location>
</feature>
<evidence type="ECO:0000259" key="2">
    <source>
        <dbReference type="SMART" id="SM00854"/>
    </source>
</evidence>
<dbReference type="AlphaFoldDB" id="A0AA90TYS9"/>
<evidence type="ECO:0000256" key="1">
    <source>
        <dbReference type="ARBA" id="ARBA00005662"/>
    </source>
</evidence>
<dbReference type="Proteomes" id="UP001185015">
    <property type="component" value="Unassembled WGS sequence"/>
</dbReference>
<comment type="caution">
    <text evidence="3">The sequence shown here is derived from an EMBL/GenBank/DDBJ whole genome shotgun (WGS) entry which is preliminary data.</text>
</comment>
<dbReference type="CDD" id="cd07381">
    <property type="entry name" value="MPP_CapA"/>
    <property type="match status" value="1"/>
</dbReference>
<protein>
    <submittedName>
        <fullName evidence="3">Poly-gamma-glutamate synthesis protein (Capsule biosynthesis protein)</fullName>
    </submittedName>
</protein>
<dbReference type="Pfam" id="PF09587">
    <property type="entry name" value="PGA_cap"/>
    <property type="match status" value="1"/>
</dbReference>
<name>A0AA90TYS9_9EURY</name>
<dbReference type="Gene3D" id="3.60.21.10">
    <property type="match status" value="1"/>
</dbReference>
<accession>A0AA90TYS9</accession>
<reference evidence="3 4" key="1">
    <citation type="submission" date="2023-07" db="EMBL/GenBank/DDBJ databases">
        <title>Genomic Encyclopedia of Type Strains, Phase IV (KMG-IV): sequencing the most valuable type-strain genomes for metagenomic binning, comparative biology and taxonomic classification.</title>
        <authorList>
            <person name="Goeker M."/>
        </authorList>
    </citation>
    <scope>NUCLEOTIDE SEQUENCE [LARGE SCALE GENOMIC DNA]</scope>
    <source>
        <strain evidence="3 4">DSM 17273</strain>
    </source>
</reference>
<dbReference type="SUPFAM" id="SSF56300">
    <property type="entry name" value="Metallo-dependent phosphatases"/>
    <property type="match status" value="1"/>
</dbReference>
<dbReference type="EMBL" id="JAVDQI010000002">
    <property type="protein sequence ID" value="MDR6222431.1"/>
    <property type="molecule type" value="Genomic_DNA"/>
</dbReference>
<keyword evidence="4" id="KW-1185">Reference proteome</keyword>
<evidence type="ECO:0000313" key="3">
    <source>
        <dbReference type="EMBL" id="MDR6222431.1"/>
    </source>
</evidence>
<dbReference type="InterPro" id="IPR029052">
    <property type="entry name" value="Metallo-depent_PP-like"/>
</dbReference>